<gene>
    <name evidence="5" type="ORF">CAUJ_LOCUS14286</name>
</gene>
<dbReference type="PANTHER" id="PTHR24051:SF9">
    <property type="entry name" value="FIBRONECTIN TYPE-III DOMAIN-CONTAINING PROTEIN"/>
    <property type="match status" value="1"/>
</dbReference>
<accession>A0A8S1HSN9</accession>
<dbReference type="AlphaFoldDB" id="A0A8S1HSN9"/>
<evidence type="ECO:0000256" key="1">
    <source>
        <dbReference type="ARBA" id="ARBA00022737"/>
    </source>
</evidence>
<evidence type="ECO:0000259" key="4">
    <source>
        <dbReference type="PROSITE" id="PS50853"/>
    </source>
</evidence>
<protein>
    <recommendedName>
        <fullName evidence="4">Fibronectin type-III domain-containing protein</fullName>
    </recommendedName>
</protein>
<dbReference type="InterPro" id="IPR051622">
    <property type="entry name" value="R-tyr_protein_phosphatases"/>
</dbReference>
<feature type="domain" description="Fibronectin type-III" evidence="4">
    <location>
        <begin position="187"/>
        <end position="290"/>
    </location>
</feature>
<keyword evidence="2" id="KW-1015">Disulfide bond</keyword>
<sequence length="738" mass="83484">MRPGTISMVPGPEVDASSYQVATKFSRFSPLNITDYIAAGCRKDDATHSTGIDHQPLEMLFRYHLLRLLLAPVIYVLCESTSDDAFAVQVEEVRNDAVSIRWDLPAEVATRVTKQRLVVAVVRSSQQAGRTSMTVNVGADLRTYIFTKLSGNTTYRTSVEAFMNETSIWYASNMATTSLAALNWLPAPGELTLLDRKKDSFEISWIPPVVLETGHHLVITQHLVNVFEFFDGQLSKKHSLTVPVPMSRLLIERLKPATAYNVTVQVRFPAGTSYGYGNTVWSMYSTIDEDGGHVLKLRSRTPNSLTLYWPANWISKSSSKFTIRAKTLHSPTGVAKEIENSGMTETGKPNEFVVDNLLPSSTYNISITTPDEEKSDRRWTSMKWKTAWAVYSTMTQGEYGVPEARIVVETDVAVSIVFQPLKLQRHITYQIKYTLLEKNSTNVTDELGDAQLACPKFGCEWKCALIINLPHRPREYHFEIRAKVDDVWNKWTKVVVRQWNLLERVCSINPPTEFVDHIGDVSRQRDVDIAGTLAKTPDAWRYVVVVDSRAHDFAAIDISKLADRTTSEADNVPYYITASLTPEQASAIKDFRIGDGRVYGGYLNYPLRAQTDPRWTLIPVTRTENEILEPQLKTCGFDEEGSFKCDMQLLELLSHVPVLIVTAIFLTLVLLAIAVLLALYCFLRNLCADSELGTKETTLMYYHSDSPNTISREHRLVERREFHASDMEERMRFMEVDD</sequence>
<comment type="caution">
    <text evidence="5">The sequence shown here is derived from an EMBL/GenBank/DDBJ whole genome shotgun (WGS) entry which is preliminary data.</text>
</comment>
<dbReference type="PROSITE" id="PS50853">
    <property type="entry name" value="FN3"/>
    <property type="match status" value="1"/>
</dbReference>
<keyword evidence="3" id="KW-0472">Membrane</keyword>
<evidence type="ECO:0000313" key="6">
    <source>
        <dbReference type="Proteomes" id="UP000835052"/>
    </source>
</evidence>
<proteinExistence type="predicted"/>
<dbReference type="PANTHER" id="PTHR24051">
    <property type="entry name" value="SUSHI DOMAIN-CONTAINING PROTEIN 1"/>
    <property type="match status" value="1"/>
</dbReference>
<dbReference type="SMART" id="SM00060">
    <property type="entry name" value="FN3"/>
    <property type="match status" value="3"/>
</dbReference>
<keyword evidence="1" id="KW-0677">Repeat</keyword>
<dbReference type="OrthoDB" id="5969272at2759"/>
<dbReference type="Gene3D" id="2.60.40.10">
    <property type="entry name" value="Immunoglobulins"/>
    <property type="match status" value="2"/>
</dbReference>
<evidence type="ECO:0000313" key="5">
    <source>
        <dbReference type="EMBL" id="CAD6198380.1"/>
    </source>
</evidence>
<evidence type="ECO:0000256" key="2">
    <source>
        <dbReference type="ARBA" id="ARBA00023157"/>
    </source>
</evidence>
<keyword evidence="6" id="KW-1185">Reference proteome</keyword>
<dbReference type="InterPro" id="IPR036116">
    <property type="entry name" value="FN3_sf"/>
</dbReference>
<evidence type="ECO:0000256" key="3">
    <source>
        <dbReference type="SAM" id="Phobius"/>
    </source>
</evidence>
<dbReference type="CDD" id="cd00063">
    <property type="entry name" value="FN3"/>
    <property type="match status" value="2"/>
</dbReference>
<feature type="transmembrane region" description="Helical" evidence="3">
    <location>
        <begin position="658"/>
        <end position="683"/>
    </location>
</feature>
<keyword evidence="3" id="KW-1133">Transmembrane helix</keyword>
<name>A0A8S1HSN9_9PELO</name>
<dbReference type="Proteomes" id="UP000835052">
    <property type="component" value="Unassembled WGS sequence"/>
</dbReference>
<dbReference type="InterPro" id="IPR013783">
    <property type="entry name" value="Ig-like_fold"/>
</dbReference>
<keyword evidence="3" id="KW-0812">Transmembrane</keyword>
<dbReference type="InterPro" id="IPR003961">
    <property type="entry name" value="FN3_dom"/>
</dbReference>
<dbReference type="EMBL" id="CAJGYM010000124">
    <property type="protein sequence ID" value="CAD6198380.1"/>
    <property type="molecule type" value="Genomic_DNA"/>
</dbReference>
<dbReference type="SUPFAM" id="SSF49265">
    <property type="entry name" value="Fibronectin type III"/>
    <property type="match status" value="1"/>
</dbReference>
<reference evidence="5" key="1">
    <citation type="submission" date="2020-10" db="EMBL/GenBank/DDBJ databases">
        <authorList>
            <person name="Kikuchi T."/>
        </authorList>
    </citation>
    <scope>NUCLEOTIDE SEQUENCE</scope>
    <source>
        <strain evidence="5">NKZ352</strain>
    </source>
</reference>
<organism evidence="5 6">
    <name type="scientific">Caenorhabditis auriculariae</name>
    <dbReference type="NCBI Taxonomy" id="2777116"/>
    <lineage>
        <taxon>Eukaryota</taxon>
        <taxon>Metazoa</taxon>
        <taxon>Ecdysozoa</taxon>
        <taxon>Nematoda</taxon>
        <taxon>Chromadorea</taxon>
        <taxon>Rhabditida</taxon>
        <taxon>Rhabditina</taxon>
        <taxon>Rhabditomorpha</taxon>
        <taxon>Rhabditoidea</taxon>
        <taxon>Rhabditidae</taxon>
        <taxon>Peloderinae</taxon>
        <taxon>Caenorhabditis</taxon>
    </lineage>
</organism>